<gene>
    <name evidence="1" type="ORF">B0H16DRAFT_1734481</name>
</gene>
<proteinExistence type="predicted"/>
<sequence length="112" mass="12118">MKEMLEGKGGVVFILLKLYAESNTVGTLPTPPHSRVSISSQLGVERIPMRLVELSAGCSRFPRTARFTRTYMHPLLLSSAPACSHPDCTMYAGAPLSSIPKLATLRPHASPI</sequence>
<accession>A0AAD7HW73</accession>
<reference evidence="1" key="1">
    <citation type="submission" date="2023-03" db="EMBL/GenBank/DDBJ databases">
        <title>Massive genome expansion in bonnet fungi (Mycena s.s.) driven by repeated elements and novel gene families across ecological guilds.</title>
        <authorList>
            <consortium name="Lawrence Berkeley National Laboratory"/>
            <person name="Harder C.B."/>
            <person name="Miyauchi S."/>
            <person name="Viragh M."/>
            <person name="Kuo A."/>
            <person name="Thoen E."/>
            <person name="Andreopoulos B."/>
            <person name="Lu D."/>
            <person name="Skrede I."/>
            <person name="Drula E."/>
            <person name="Henrissat B."/>
            <person name="Morin E."/>
            <person name="Kohler A."/>
            <person name="Barry K."/>
            <person name="LaButti K."/>
            <person name="Morin E."/>
            <person name="Salamov A."/>
            <person name="Lipzen A."/>
            <person name="Mereny Z."/>
            <person name="Hegedus B."/>
            <person name="Baldrian P."/>
            <person name="Stursova M."/>
            <person name="Weitz H."/>
            <person name="Taylor A."/>
            <person name="Grigoriev I.V."/>
            <person name="Nagy L.G."/>
            <person name="Martin F."/>
            <person name="Kauserud H."/>
        </authorList>
    </citation>
    <scope>NUCLEOTIDE SEQUENCE</scope>
    <source>
        <strain evidence="1">CBHHK182m</strain>
    </source>
</reference>
<dbReference type="Proteomes" id="UP001215598">
    <property type="component" value="Unassembled WGS sequence"/>
</dbReference>
<keyword evidence="2" id="KW-1185">Reference proteome</keyword>
<protein>
    <submittedName>
        <fullName evidence="1">Uncharacterized protein</fullName>
    </submittedName>
</protein>
<comment type="caution">
    <text evidence="1">The sequence shown here is derived from an EMBL/GenBank/DDBJ whole genome shotgun (WGS) entry which is preliminary data.</text>
</comment>
<name>A0AAD7HW73_9AGAR</name>
<dbReference type="AlphaFoldDB" id="A0AAD7HW73"/>
<organism evidence="1 2">
    <name type="scientific">Mycena metata</name>
    <dbReference type="NCBI Taxonomy" id="1033252"/>
    <lineage>
        <taxon>Eukaryota</taxon>
        <taxon>Fungi</taxon>
        <taxon>Dikarya</taxon>
        <taxon>Basidiomycota</taxon>
        <taxon>Agaricomycotina</taxon>
        <taxon>Agaricomycetes</taxon>
        <taxon>Agaricomycetidae</taxon>
        <taxon>Agaricales</taxon>
        <taxon>Marasmiineae</taxon>
        <taxon>Mycenaceae</taxon>
        <taxon>Mycena</taxon>
    </lineage>
</organism>
<evidence type="ECO:0000313" key="1">
    <source>
        <dbReference type="EMBL" id="KAJ7728714.1"/>
    </source>
</evidence>
<dbReference type="EMBL" id="JARKIB010000170">
    <property type="protein sequence ID" value="KAJ7728714.1"/>
    <property type="molecule type" value="Genomic_DNA"/>
</dbReference>
<evidence type="ECO:0000313" key="2">
    <source>
        <dbReference type="Proteomes" id="UP001215598"/>
    </source>
</evidence>